<feature type="region of interest" description="Disordered" evidence="1">
    <location>
        <begin position="56"/>
        <end position="82"/>
    </location>
</feature>
<feature type="region of interest" description="Disordered" evidence="1">
    <location>
        <begin position="183"/>
        <end position="210"/>
    </location>
</feature>
<sequence>MRANVPRADPSQGLLLFSLRASSDVAPMSSFSECVTRIEEFFPYDDHSFRTVPRTSLAPISTTPRETPSPSTPPSPRGGRARRVCLTSSHSTIGYQATQDSLNICSETSHGTSLLRRSPRKRNRTAEECNNSVETLDLTPSFTSNHNPIIRLQHSTSALEWSLRKSNEAAVTVAECESSLETQDSSASPASNFNPTTCSQPPSSSELCSTHPKSSIGSPCARSSHLLTCLPSDNAEEATSILVRSLVSEVFCSTERSSNSRSSPAIPFSLTSLWATTLCGTDQTNPTSYRRQPKGSGTTVCALEFHFSEALIVS</sequence>
<proteinExistence type="predicted"/>
<reference evidence="2 3" key="1">
    <citation type="journal article" date="2018" name="Biotechnol. Adv.">
        <title>Improved genomic resources and new bioinformatic workflow for the carcinogenic parasite Clonorchis sinensis: Biotechnological implications.</title>
        <authorList>
            <person name="Wang D."/>
            <person name="Korhonen P.K."/>
            <person name="Gasser R.B."/>
            <person name="Young N.D."/>
        </authorList>
    </citation>
    <scope>NUCLEOTIDE SEQUENCE [LARGE SCALE GENOMIC DNA]</scope>
    <source>
        <strain evidence="2">Cs-k2</strain>
    </source>
</reference>
<protein>
    <submittedName>
        <fullName evidence="2">Uncharacterized protein</fullName>
    </submittedName>
</protein>
<comment type="caution">
    <text evidence="2">The sequence shown here is derived from an EMBL/GenBank/DDBJ whole genome shotgun (WGS) entry which is preliminary data.</text>
</comment>
<evidence type="ECO:0000313" key="3">
    <source>
        <dbReference type="Proteomes" id="UP000286415"/>
    </source>
</evidence>
<keyword evidence="3" id="KW-1185">Reference proteome</keyword>
<feature type="region of interest" description="Disordered" evidence="1">
    <location>
        <begin position="109"/>
        <end position="129"/>
    </location>
</feature>
<dbReference type="EMBL" id="NIRI02000042">
    <property type="protein sequence ID" value="KAG5451969.1"/>
    <property type="molecule type" value="Genomic_DNA"/>
</dbReference>
<feature type="compositionally biased region" description="Low complexity" evidence="1">
    <location>
        <begin position="59"/>
        <end position="69"/>
    </location>
</feature>
<dbReference type="OrthoDB" id="6247871at2759"/>
<evidence type="ECO:0000313" key="2">
    <source>
        <dbReference type="EMBL" id="KAG5451969.1"/>
    </source>
</evidence>
<dbReference type="Proteomes" id="UP000286415">
    <property type="component" value="Unassembled WGS sequence"/>
</dbReference>
<dbReference type="AlphaFoldDB" id="A0A8T1MSI9"/>
<reference evidence="2 3" key="2">
    <citation type="journal article" date="2021" name="Genomics">
        <title>High-quality reference genome for Clonorchis sinensis.</title>
        <authorList>
            <person name="Young N.D."/>
            <person name="Stroehlein A.J."/>
            <person name="Kinkar L."/>
            <person name="Wang T."/>
            <person name="Sohn W.M."/>
            <person name="Chang B.C.H."/>
            <person name="Kaur P."/>
            <person name="Weisz D."/>
            <person name="Dudchenko O."/>
            <person name="Aiden E.L."/>
            <person name="Korhonen P.K."/>
            <person name="Gasser R.B."/>
        </authorList>
    </citation>
    <scope>NUCLEOTIDE SEQUENCE [LARGE SCALE GENOMIC DNA]</scope>
    <source>
        <strain evidence="2">Cs-k2</strain>
    </source>
</reference>
<organism evidence="2 3">
    <name type="scientific">Clonorchis sinensis</name>
    <name type="common">Chinese liver fluke</name>
    <dbReference type="NCBI Taxonomy" id="79923"/>
    <lineage>
        <taxon>Eukaryota</taxon>
        <taxon>Metazoa</taxon>
        <taxon>Spiralia</taxon>
        <taxon>Lophotrochozoa</taxon>
        <taxon>Platyhelminthes</taxon>
        <taxon>Trematoda</taxon>
        <taxon>Digenea</taxon>
        <taxon>Opisthorchiida</taxon>
        <taxon>Opisthorchiata</taxon>
        <taxon>Opisthorchiidae</taxon>
        <taxon>Clonorchis</taxon>
    </lineage>
</organism>
<evidence type="ECO:0000256" key="1">
    <source>
        <dbReference type="SAM" id="MobiDB-lite"/>
    </source>
</evidence>
<name>A0A8T1MSI9_CLOSI</name>
<accession>A0A8T1MSI9</accession>
<gene>
    <name evidence="2" type="ORF">CSKR_112049</name>
</gene>